<evidence type="ECO:0000256" key="1">
    <source>
        <dbReference type="SAM" id="MobiDB-lite"/>
    </source>
</evidence>
<dbReference type="Proteomes" id="UP000823749">
    <property type="component" value="Chromosome 7"/>
</dbReference>
<gene>
    <name evidence="2" type="ORF">RHGRI_021285</name>
</gene>
<evidence type="ECO:0000313" key="3">
    <source>
        <dbReference type="Proteomes" id="UP000823749"/>
    </source>
</evidence>
<evidence type="ECO:0000313" key="2">
    <source>
        <dbReference type="EMBL" id="KAG5541396.1"/>
    </source>
</evidence>
<organism evidence="2 3">
    <name type="scientific">Rhododendron griersonianum</name>
    <dbReference type="NCBI Taxonomy" id="479676"/>
    <lineage>
        <taxon>Eukaryota</taxon>
        <taxon>Viridiplantae</taxon>
        <taxon>Streptophyta</taxon>
        <taxon>Embryophyta</taxon>
        <taxon>Tracheophyta</taxon>
        <taxon>Spermatophyta</taxon>
        <taxon>Magnoliopsida</taxon>
        <taxon>eudicotyledons</taxon>
        <taxon>Gunneridae</taxon>
        <taxon>Pentapetalae</taxon>
        <taxon>asterids</taxon>
        <taxon>Ericales</taxon>
        <taxon>Ericaceae</taxon>
        <taxon>Ericoideae</taxon>
        <taxon>Rhodoreae</taxon>
        <taxon>Rhododendron</taxon>
    </lineage>
</organism>
<name>A0AAV6JJM6_9ERIC</name>
<dbReference type="EMBL" id="JACTNZ010000007">
    <property type="protein sequence ID" value="KAG5541396.1"/>
    <property type="molecule type" value="Genomic_DNA"/>
</dbReference>
<protein>
    <submittedName>
        <fullName evidence="2">Uncharacterized protein</fullName>
    </submittedName>
</protein>
<keyword evidence="3" id="KW-1185">Reference proteome</keyword>
<dbReference type="AlphaFoldDB" id="A0AAV6JJM6"/>
<sequence>MQGSVLRLMNPDRLEEHDEEEQLTNPPPTTFAKYGESLQRCDMYITKQKVMLASLRKKSLRLRHTKELHKENIV</sequence>
<feature type="region of interest" description="Disordered" evidence="1">
    <location>
        <begin position="1"/>
        <end position="33"/>
    </location>
</feature>
<reference evidence="2" key="1">
    <citation type="submission" date="2020-08" db="EMBL/GenBank/DDBJ databases">
        <title>Plant Genome Project.</title>
        <authorList>
            <person name="Zhang R.-G."/>
        </authorList>
    </citation>
    <scope>NUCLEOTIDE SEQUENCE</scope>
    <source>
        <strain evidence="2">WSP0</strain>
        <tissue evidence="2">Leaf</tissue>
    </source>
</reference>
<comment type="caution">
    <text evidence="2">The sequence shown here is derived from an EMBL/GenBank/DDBJ whole genome shotgun (WGS) entry which is preliminary data.</text>
</comment>
<proteinExistence type="predicted"/>
<accession>A0AAV6JJM6</accession>